<protein>
    <submittedName>
        <fullName evidence="2">Uncharacterized protein</fullName>
    </submittedName>
</protein>
<dbReference type="AlphaFoldDB" id="A0A6J4JW54"/>
<feature type="region of interest" description="Disordered" evidence="1">
    <location>
        <begin position="40"/>
        <end position="72"/>
    </location>
</feature>
<sequence length="72" mass="7729">CRKRRGPISGRPWPHHTPWIRRRAASLACHGGQAGLVVGAHAEARGRNGPSPRHGGVCPRSGRHSARIASEI</sequence>
<evidence type="ECO:0000313" key="2">
    <source>
        <dbReference type="EMBL" id="CAA9289212.1"/>
    </source>
</evidence>
<gene>
    <name evidence="2" type="ORF">AVDCRST_MAG08-4484</name>
</gene>
<organism evidence="2">
    <name type="scientific">uncultured Acetobacteraceae bacterium</name>
    <dbReference type="NCBI Taxonomy" id="169975"/>
    <lineage>
        <taxon>Bacteria</taxon>
        <taxon>Pseudomonadati</taxon>
        <taxon>Pseudomonadota</taxon>
        <taxon>Alphaproteobacteria</taxon>
        <taxon>Acetobacterales</taxon>
        <taxon>Acetobacteraceae</taxon>
        <taxon>environmental samples</taxon>
    </lineage>
</organism>
<reference evidence="2" key="1">
    <citation type="submission" date="2020-02" db="EMBL/GenBank/DDBJ databases">
        <authorList>
            <person name="Meier V. D."/>
        </authorList>
    </citation>
    <scope>NUCLEOTIDE SEQUENCE</scope>
    <source>
        <strain evidence="2">AVDCRST_MAG08</strain>
    </source>
</reference>
<name>A0A6J4JW54_9PROT</name>
<evidence type="ECO:0000256" key="1">
    <source>
        <dbReference type="SAM" id="MobiDB-lite"/>
    </source>
</evidence>
<proteinExistence type="predicted"/>
<feature type="non-terminal residue" evidence="2">
    <location>
        <position position="1"/>
    </location>
</feature>
<dbReference type="EMBL" id="CADCTG010000359">
    <property type="protein sequence ID" value="CAA9289212.1"/>
    <property type="molecule type" value="Genomic_DNA"/>
</dbReference>
<feature type="non-terminal residue" evidence="2">
    <location>
        <position position="72"/>
    </location>
</feature>
<accession>A0A6J4JW54</accession>